<dbReference type="AlphaFoldDB" id="A0A8S1MX40"/>
<dbReference type="Proteomes" id="UP000692954">
    <property type="component" value="Unassembled WGS sequence"/>
</dbReference>
<proteinExistence type="predicted"/>
<reference evidence="1" key="1">
    <citation type="submission" date="2021-01" db="EMBL/GenBank/DDBJ databases">
        <authorList>
            <consortium name="Genoscope - CEA"/>
            <person name="William W."/>
        </authorList>
    </citation>
    <scope>NUCLEOTIDE SEQUENCE</scope>
</reference>
<comment type="caution">
    <text evidence="1">The sequence shown here is derived from an EMBL/GenBank/DDBJ whole genome shotgun (WGS) entry which is preliminary data.</text>
</comment>
<dbReference type="OrthoDB" id="2158884at2759"/>
<evidence type="ECO:0000313" key="2">
    <source>
        <dbReference type="Proteomes" id="UP000692954"/>
    </source>
</evidence>
<name>A0A8S1MX40_9CILI</name>
<dbReference type="EMBL" id="CAJJDN010000047">
    <property type="protein sequence ID" value="CAD8084800.1"/>
    <property type="molecule type" value="Genomic_DNA"/>
</dbReference>
<accession>A0A8S1MX40</accession>
<evidence type="ECO:0008006" key="3">
    <source>
        <dbReference type="Google" id="ProtNLM"/>
    </source>
</evidence>
<keyword evidence="2" id="KW-1185">Reference proteome</keyword>
<protein>
    <recommendedName>
        <fullName evidence="3">Protein kinase domain-containing protein</fullName>
    </recommendedName>
</protein>
<sequence length="79" mass="9206">MQNYRLITKKGEGTFSEVIKAQSIKTNQLVAIKCMKQVFQTIDQVLYFNSNIGQQTQRNSSIEKVIKSRTYYKINRSII</sequence>
<gene>
    <name evidence="1" type="ORF">PSON_ATCC_30995.1.T0470182</name>
</gene>
<organism evidence="1 2">
    <name type="scientific">Paramecium sonneborni</name>
    <dbReference type="NCBI Taxonomy" id="65129"/>
    <lineage>
        <taxon>Eukaryota</taxon>
        <taxon>Sar</taxon>
        <taxon>Alveolata</taxon>
        <taxon>Ciliophora</taxon>
        <taxon>Intramacronucleata</taxon>
        <taxon>Oligohymenophorea</taxon>
        <taxon>Peniculida</taxon>
        <taxon>Parameciidae</taxon>
        <taxon>Paramecium</taxon>
    </lineage>
</organism>
<evidence type="ECO:0000313" key="1">
    <source>
        <dbReference type="EMBL" id="CAD8084800.1"/>
    </source>
</evidence>